<dbReference type="InterPro" id="IPR003594">
    <property type="entry name" value="HATPase_dom"/>
</dbReference>
<dbReference type="PANTHER" id="PTHR44936:SF9">
    <property type="entry name" value="SENSOR PROTEIN CREC"/>
    <property type="match status" value="1"/>
</dbReference>
<keyword evidence="26" id="KW-1185">Reference proteome</keyword>
<evidence type="ECO:0000256" key="3">
    <source>
        <dbReference type="ARBA" id="ARBA00001946"/>
    </source>
</evidence>
<dbReference type="Proteomes" id="UP000319576">
    <property type="component" value="Chromosome"/>
</dbReference>
<dbReference type="Pfam" id="PF02518">
    <property type="entry name" value="HATPase_c"/>
    <property type="match status" value="1"/>
</dbReference>
<dbReference type="InterPro" id="IPR050980">
    <property type="entry name" value="2C_sensor_his_kinase"/>
</dbReference>
<feature type="domain" description="HAMP" evidence="24">
    <location>
        <begin position="181"/>
        <end position="233"/>
    </location>
</feature>
<dbReference type="CDD" id="cd06225">
    <property type="entry name" value="HAMP"/>
    <property type="match status" value="1"/>
</dbReference>
<keyword evidence="12" id="KW-0460">Magnesium</keyword>
<feature type="chain" id="PRO_5022175392" description="Signal transduction histidine-protein kinase/phosphatase MprB" evidence="22">
    <location>
        <begin position="28"/>
        <end position="447"/>
    </location>
</feature>
<keyword evidence="15" id="KW-0346">Stress response</keyword>
<name>A0A517XY74_9BACT</name>
<dbReference type="GO" id="GO:0005524">
    <property type="term" value="F:ATP binding"/>
    <property type="evidence" value="ECO:0007669"/>
    <property type="project" value="UniProtKB-KW"/>
</dbReference>
<evidence type="ECO:0000259" key="24">
    <source>
        <dbReference type="PROSITE" id="PS50885"/>
    </source>
</evidence>
<dbReference type="EMBL" id="CP036273">
    <property type="protein sequence ID" value="QDU22466.1"/>
    <property type="molecule type" value="Genomic_DNA"/>
</dbReference>
<keyword evidence="22" id="KW-0732">Signal</keyword>
<dbReference type="PROSITE" id="PS50885">
    <property type="entry name" value="HAMP"/>
    <property type="match status" value="1"/>
</dbReference>
<dbReference type="PROSITE" id="PS50109">
    <property type="entry name" value="HIS_KIN"/>
    <property type="match status" value="1"/>
</dbReference>
<keyword evidence="10" id="KW-0378">Hydrolase</keyword>
<dbReference type="Gene3D" id="3.30.565.10">
    <property type="entry name" value="Histidine kinase-like ATPase, C-terminal domain"/>
    <property type="match status" value="1"/>
</dbReference>
<dbReference type="Pfam" id="PF00672">
    <property type="entry name" value="HAMP"/>
    <property type="match status" value="1"/>
</dbReference>
<evidence type="ECO:0000256" key="17">
    <source>
        <dbReference type="ARBA" id="ARBA00023211"/>
    </source>
</evidence>
<dbReference type="InterPro" id="IPR036890">
    <property type="entry name" value="HATPase_C_sf"/>
</dbReference>
<keyword evidence="17" id="KW-0464">Manganese</keyword>
<dbReference type="AlphaFoldDB" id="A0A517XY74"/>
<gene>
    <name evidence="25" type="primary">gchK_1</name>
    <name evidence="25" type="ORF">ETAA1_44460</name>
</gene>
<dbReference type="EC" id="2.7.13.3" evidence="5"/>
<evidence type="ECO:0000256" key="14">
    <source>
        <dbReference type="ARBA" id="ARBA00023012"/>
    </source>
</evidence>
<proteinExistence type="predicted"/>
<dbReference type="SUPFAM" id="SSF158472">
    <property type="entry name" value="HAMP domain-like"/>
    <property type="match status" value="1"/>
</dbReference>
<sequence precursor="true">MRLSLRYRLLLPLTLLLAGDVAATAWAAAGAARAAERQLAAQLWAVATTVTEPPGYPLSERVLHLMKGFSGAEFILDRPGAAPVGTLADPATPPPADVPPAPRDEDDHLGPPVLVGGVEYRCLRLPLSRRLADPGPSRGELYILLPEERRRTAVQAAARPLIVLGGAGGLVAVALALALGTGLVRRLHTLDGHTRRIAGGDFTPVPVPGPADEVADLYRAVNAMAGQLAEYRDALARAERLRVLGQFAGGLAHQLRNAAAGAKLSIELFLTENPAADPEPLRVALRQLARIEANLRQFLTAGKPPPFDPRPCDLAELLAQAVELARPRCQHAGITLHFDPPPPHAFAGDPAQLAHLFGNLIDNAADAAGPGGDVAVSLAAGVVVVSDSGAGPPADLAAKLFEPFVTGKPEGIGLGLAVAKRAADAHGAALTWGREGGRTVFRVAFPS</sequence>
<dbReference type="CDD" id="cd00075">
    <property type="entry name" value="HATPase"/>
    <property type="match status" value="1"/>
</dbReference>
<dbReference type="GO" id="GO:0004721">
    <property type="term" value="F:phosphoprotein phosphatase activity"/>
    <property type="evidence" value="ECO:0007669"/>
    <property type="project" value="UniProtKB-KW"/>
</dbReference>
<keyword evidence="21" id="KW-0472">Membrane</keyword>
<evidence type="ECO:0000256" key="18">
    <source>
        <dbReference type="ARBA" id="ARBA00040454"/>
    </source>
</evidence>
<comment type="catalytic activity">
    <reaction evidence="1">
        <text>ATP + protein L-histidine = ADP + protein N-phospho-L-histidine.</text>
        <dbReference type="EC" id="2.7.13.3"/>
    </reaction>
</comment>
<feature type="signal peptide" evidence="22">
    <location>
        <begin position="1"/>
        <end position="27"/>
    </location>
</feature>
<dbReference type="PANTHER" id="PTHR44936">
    <property type="entry name" value="SENSOR PROTEIN CREC"/>
    <property type="match status" value="1"/>
</dbReference>
<feature type="compositionally biased region" description="Pro residues" evidence="20">
    <location>
        <begin position="91"/>
        <end position="101"/>
    </location>
</feature>
<feature type="transmembrane region" description="Helical" evidence="21">
    <location>
        <begin position="161"/>
        <end position="184"/>
    </location>
</feature>
<dbReference type="Gene3D" id="6.10.340.10">
    <property type="match status" value="1"/>
</dbReference>
<evidence type="ECO:0000256" key="15">
    <source>
        <dbReference type="ARBA" id="ARBA00023016"/>
    </source>
</evidence>
<keyword evidence="13" id="KW-0904">Protein phosphatase</keyword>
<keyword evidence="9 25" id="KW-0418">Kinase</keyword>
<keyword evidence="14" id="KW-0902">Two-component regulatory system</keyword>
<evidence type="ECO:0000256" key="4">
    <source>
        <dbReference type="ARBA" id="ARBA00004370"/>
    </source>
</evidence>
<evidence type="ECO:0000256" key="11">
    <source>
        <dbReference type="ARBA" id="ARBA00022840"/>
    </source>
</evidence>
<comment type="cofactor">
    <cofactor evidence="2">
        <name>Mn(2+)</name>
        <dbReference type="ChEBI" id="CHEBI:29035"/>
    </cofactor>
</comment>
<evidence type="ECO:0000256" key="19">
    <source>
        <dbReference type="ARBA" id="ARBA00041776"/>
    </source>
</evidence>
<feature type="region of interest" description="Disordered" evidence="20">
    <location>
        <begin position="85"/>
        <end position="108"/>
    </location>
</feature>
<keyword evidence="7 25" id="KW-0808">Transferase</keyword>
<dbReference type="GO" id="GO:0000155">
    <property type="term" value="F:phosphorelay sensor kinase activity"/>
    <property type="evidence" value="ECO:0007669"/>
    <property type="project" value="InterPro"/>
</dbReference>
<dbReference type="OrthoDB" id="1931120at2"/>
<evidence type="ECO:0000256" key="1">
    <source>
        <dbReference type="ARBA" id="ARBA00000085"/>
    </source>
</evidence>
<dbReference type="PRINTS" id="PR00344">
    <property type="entry name" value="BCTRLSENSOR"/>
</dbReference>
<evidence type="ECO:0000256" key="9">
    <source>
        <dbReference type="ARBA" id="ARBA00022777"/>
    </source>
</evidence>
<evidence type="ECO:0000259" key="23">
    <source>
        <dbReference type="PROSITE" id="PS50109"/>
    </source>
</evidence>
<dbReference type="InterPro" id="IPR005467">
    <property type="entry name" value="His_kinase_dom"/>
</dbReference>
<dbReference type="InterPro" id="IPR003661">
    <property type="entry name" value="HisK_dim/P_dom"/>
</dbReference>
<dbReference type="RefSeq" id="WP_145242221.1">
    <property type="nucleotide sequence ID" value="NZ_CP036273.1"/>
</dbReference>
<dbReference type="GO" id="GO:0005886">
    <property type="term" value="C:plasma membrane"/>
    <property type="evidence" value="ECO:0007669"/>
    <property type="project" value="UniProtKB-SubCell"/>
</dbReference>
<dbReference type="SUPFAM" id="SSF55874">
    <property type="entry name" value="ATPase domain of HSP90 chaperone/DNA topoisomerase II/histidine kinase"/>
    <property type="match status" value="1"/>
</dbReference>
<reference evidence="25 26" key="1">
    <citation type="submission" date="2019-02" db="EMBL/GenBank/DDBJ databases">
        <title>Deep-cultivation of Planctomycetes and their phenomic and genomic characterization uncovers novel biology.</title>
        <authorList>
            <person name="Wiegand S."/>
            <person name="Jogler M."/>
            <person name="Boedeker C."/>
            <person name="Pinto D."/>
            <person name="Vollmers J."/>
            <person name="Rivas-Marin E."/>
            <person name="Kohn T."/>
            <person name="Peeters S.H."/>
            <person name="Heuer A."/>
            <person name="Rast P."/>
            <person name="Oberbeckmann S."/>
            <person name="Bunk B."/>
            <person name="Jeske O."/>
            <person name="Meyerdierks A."/>
            <person name="Storesund J.E."/>
            <person name="Kallscheuer N."/>
            <person name="Luecker S."/>
            <person name="Lage O.M."/>
            <person name="Pohl T."/>
            <person name="Merkel B.J."/>
            <person name="Hornburger P."/>
            <person name="Mueller R.-W."/>
            <person name="Bruemmer F."/>
            <person name="Labrenz M."/>
            <person name="Spormann A.M."/>
            <person name="Op den Camp H."/>
            <person name="Overmann J."/>
            <person name="Amann R."/>
            <person name="Jetten M.S.M."/>
            <person name="Mascher T."/>
            <person name="Medema M.H."/>
            <person name="Devos D.P."/>
            <person name="Kaster A.-K."/>
            <person name="Ovreas L."/>
            <person name="Rohde M."/>
            <person name="Galperin M.Y."/>
            <person name="Jogler C."/>
        </authorList>
    </citation>
    <scope>NUCLEOTIDE SEQUENCE [LARGE SCALE GENOMIC DNA]</scope>
    <source>
        <strain evidence="25 26">ETA_A1</strain>
    </source>
</reference>
<keyword evidence="21" id="KW-1133">Transmembrane helix</keyword>
<evidence type="ECO:0000256" key="7">
    <source>
        <dbReference type="ARBA" id="ARBA00022679"/>
    </source>
</evidence>
<evidence type="ECO:0000313" key="26">
    <source>
        <dbReference type="Proteomes" id="UP000319576"/>
    </source>
</evidence>
<dbReference type="CDD" id="cd00082">
    <property type="entry name" value="HisKA"/>
    <property type="match status" value="1"/>
</dbReference>
<evidence type="ECO:0000256" key="22">
    <source>
        <dbReference type="SAM" id="SignalP"/>
    </source>
</evidence>
<comment type="cofactor">
    <cofactor evidence="3">
        <name>Mg(2+)</name>
        <dbReference type="ChEBI" id="CHEBI:18420"/>
    </cofactor>
</comment>
<dbReference type="InterPro" id="IPR003660">
    <property type="entry name" value="HAMP_dom"/>
</dbReference>
<evidence type="ECO:0000313" key="25">
    <source>
        <dbReference type="EMBL" id="QDU22466.1"/>
    </source>
</evidence>
<evidence type="ECO:0000256" key="2">
    <source>
        <dbReference type="ARBA" id="ARBA00001936"/>
    </source>
</evidence>
<dbReference type="InterPro" id="IPR004358">
    <property type="entry name" value="Sig_transdc_His_kin-like_C"/>
</dbReference>
<comment type="subcellular location">
    <subcellularLocation>
        <location evidence="4">Membrane</location>
    </subcellularLocation>
</comment>
<dbReference type="Gene3D" id="1.10.287.130">
    <property type="match status" value="1"/>
</dbReference>
<protein>
    <recommendedName>
        <fullName evidence="18">Signal transduction histidine-protein kinase/phosphatase MprB</fullName>
        <ecNumber evidence="5">2.7.13.3</ecNumber>
    </recommendedName>
    <alternativeName>
        <fullName evidence="19">Mycobacterial persistence regulator B</fullName>
    </alternativeName>
</protein>
<organism evidence="25 26">
    <name type="scientific">Urbifossiella limnaea</name>
    <dbReference type="NCBI Taxonomy" id="2528023"/>
    <lineage>
        <taxon>Bacteria</taxon>
        <taxon>Pseudomonadati</taxon>
        <taxon>Planctomycetota</taxon>
        <taxon>Planctomycetia</taxon>
        <taxon>Gemmatales</taxon>
        <taxon>Gemmataceae</taxon>
        <taxon>Urbifossiella</taxon>
    </lineage>
</organism>
<keyword evidence="6" id="KW-0597">Phosphoprotein</keyword>
<accession>A0A517XY74</accession>
<evidence type="ECO:0000256" key="5">
    <source>
        <dbReference type="ARBA" id="ARBA00012438"/>
    </source>
</evidence>
<keyword evidence="11" id="KW-0067">ATP-binding</keyword>
<evidence type="ECO:0000256" key="12">
    <source>
        <dbReference type="ARBA" id="ARBA00022842"/>
    </source>
</evidence>
<keyword evidence="8" id="KW-0547">Nucleotide-binding</keyword>
<dbReference type="KEGG" id="uli:ETAA1_44460"/>
<evidence type="ECO:0000256" key="21">
    <source>
        <dbReference type="SAM" id="Phobius"/>
    </source>
</evidence>
<evidence type="ECO:0000256" key="8">
    <source>
        <dbReference type="ARBA" id="ARBA00022741"/>
    </source>
</evidence>
<evidence type="ECO:0000256" key="6">
    <source>
        <dbReference type="ARBA" id="ARBA00022553"/>
    </source>
</evidence>
<evidence type="ECO:0000256" key="16">
    <source>
        <dbReference type="ARBA" id="ARBA00023026"/>
    </source>
</evidence>
<evidence type="ECO:0000256" key="20">
    <source>
        <dbReference type="SAM" id="MobiDB-lite"/>
    </source>
</evidence>
<dbReference type="SMART" id="SM00387">
    <property type="entry name" value="HATPase_c"/>
    <property type="match status" value="1"/>
</dbReference>
<keyword evidence="16" id="KW-0843">Virulence</keyword>
<keyword evidence="21" id="KW-0812">Transmembrane</keyword>
<feature type="domain" description="Histidine kinase" evidence="23">
    <location>
        <begin position="250"/>
        <end position="447"/>
    </location>
</feature>
<evidence type="ECO:0000256" key="10">
    <source>
        <dbReference type="ARBA" id="ARBA00022801"/>
    </source>
</evidence>
<dbReference type="SMART" id="SM00304">
    <property type="entry name" value="HAMP"/>
    <property type="match status" value="1"/>
</dbReference>
<evidence type="ECO:0000256" key="13">
    <source>
        <dbReference type="ARBA" id="ARBA00022912"/>
    </source>
</evidence>